<feature type="domain" description="ABC transporter" evidence="11">
    <location>
        <begin position="612"/>
        <end position="848"/>
    </location>
</feature>
<dbReference type="GO" id="GO:0016020">
    <property type="term" value="C:membrane"/>
    <property type="evidence" value="ECO:0007669"/>
    <property type="project" value="UniProtKB-SubCell"/>
</dbReference>
<dbReference type="EMBL" id="JAOPGA020001789">
    <property type="protein sequence ID" value="KAL0491354.1"/>
    <property type="molecule type" value="Genomic_DNA"/>
</dbReference>
<accession>A0AAW2ZRH3</accession>
<evidence type="ECO:0000256" key="2">
    <source>
        <dbReference type="ARBA" id="ARBA00008869"/>
    </source>
</evidence>
<dbReference type="PROSITE" id="PS50893">
    <property type="entry name" value="ABC_TRANSPORTER_2"/>
    <property type="match status" value="1"/>
</dbReference>
<reference evidence="12 13" key="1">
    <citation type="submission" date="2024-03" db="EMBL/GenBank/DDBJ databases">
        <title>The Acrasis kona genome and developmental transcriptomes reveal deep origins of eukaryotic multicellular pathways.</title>
        <authorList>
            <person name="Sheikh S."/>
            <person name="Fu C.-J."/>
            <person name="Brown M.W."/>
            <person name="Baldauf S.L."/>
        </authorList>
    </citation>
    <scope>NUCLEOTIDE SEQUENCE [LARGE SCALE GENOMIC DNA]</scope>
    <source>
        <strain evidence="12 13">ATCC MYA-3509</strain>
    </source>
</reference>
<evidence type="ECO:0000256" key="9">
    <source>
        <dbReference type="ARBA" id="ARBA00023136"/>
    </source>
</evidence>
<dbReference type="Pfam" id="PF00005">
    <property type="entry name" value="ABC_tran"/>
    <property type="match status" value="1"/>
</dbReference>
<keyword evidence="4 10" id="KW-0812">Transmembrane</keyword>
<dbReference type="SMART" id="SM00382">
    <property type="entry name" value="AAA"/>
    <property type="match status" value="1"/>
</dbReference>
<comment type="caution">
    <text evidence="12">The sequence shown here is derived from an EMBL/GenBank/DDBJ whole genome shotgun (WGS) entry which is preliminary data.</text>
</comment>
<feature type="transmembrane region" description="Helical" evidence="10">
    <location>
        <begin position="522"/>
        <end position="547"/>
    </location>
</feature>
<keyword evidence="13" id="KW-1185">Reference proteome</keyword>
<feature type="transmembrane region" description="Helical" evidence="10">
    <location>
        <begin position="91"/>
        <end position="109"/>
    </location>
</feature>
<dbReference type="InterPro" id="IPR017871">
    <property type="entry name" value="ABC_transporter-like_CS"/>
</dbReference>
<evidence type="ECO:0000256" key="3">
    <source>
        <dbReference type="ARBA" id="ARBA00022448"/>
    </source>
</evidence>
<gene>
    <name evidence="12" type="ORF">AKO1_009896</name>
</gene>
<protein>
    <submittedName>
        <fullName evidence="12">ABC transporter A family member</fullName>
    </submittedName>
</protein>
<evidence type="ECO:0000256" key="7">
    <source>
        <dbReference type="ARBA" id="ARBA00022840"/>
    </source>
</evidence>
<keyword evidence="3" id="KW-0813">Transport</keyword>
<evidence type="ECO:0000256" key="8">
    <source>
        <dbReference type="ARBA" id="ARBA00022989"/>
    </source>
</evidence>
<comment type="subcellular location">
    <subcellularLocation>
        <location evidence="1">Membrane</location>
        <topology evidence="1">Multi-pass membrane protein</topology>
    </subcellularLocation>
</comment>
<dbReference type="FunFam" id="3.40.50.300:FF:000335">
    <property type="entry name" value="ATP binding cassette subfamily A member 5"/>
    <property type="match status" value="1"/>
</dbReference>
<dbReference type="InterPro" id="IPR027417">
    <property type="entry name" value="P-loop_NTPase"/>
</dbReference>
<keyword evidence="5" id="KW-0677">Repeat</keyword>
<dbReference type="AlphaFoldDB" id="A0AAW2ZRH3"/>
<sequence>MMEPRDSPIGTDSPSNVVQGRGAVEIELQDVSDEIPINEDADTNEQNQTRSILLNQEPQQQQGPIWFVYSQFRALFLKNVAKQRRQYAQNFLQILFSLVVLLLPLIAFWTDLRVPETILDRTNTPTQDSQPLMINDYYYVRLNRHCCGLPVNRSEIHQRRYYLCAVTPQVYGFIDLTENQNAASLMSNVQTAETMFLDPANKYKSCSLSPRGVPFQNTEHFYSALIEGSKYFTDCVKQQNNHYYCDRTRSLNYPFVSYTIKNIQSTDTELLVSYDVQSETNLISSYNGYSEQVFMRYVNTLSQAFLKMHTEQELPLNSLYVKKFPKLLKEYEDRESMSHSLAVTLTTFMFLPLSVQFLMPMYMFDRIKERSNTLRDYIRMFGVSLFFYDVVQYLFDYILYSVVAIFTVSVGFAGGYSFFVMGNPVHYIIMLCLWGHLQIALGYFFTCFIRQPRYAAVFGYLCVLANMVLAAAFNILLLDTGMPPVWYLIYPPFVLYRCFAVIMFRYGPPNNVHGIEDLDRQIYALFCIMLVQTIVLLSFSTLFEYLVDLFKKQQYSRAIMNWLKRFKRKREDMSSLEDTHIDIVSTPSGEDDVKAEKNAIINDDFGDRSVCLKVEALRKTYGSNPDVNRPTLNDLYIALDKGECFGLLGKNGAGKTSFINILSGFTPLDSGNITINGLDLKTAQKNKMLALCPQHDTLFEQLSVEDHLLFLTRIKGLRGGFRREYQHVKEIIEEVGLEEARRRLAKDLSGGMKRRLSIAMALTGSPQLVLLDEPTTGLDPASRRDIWKIVTGAAMNKNRCILLTTHDLEEAEALCNRIGILRKGSLQCLGTLLHLKRKFETGYKITVSVMKHKPTTLDFSMSSIMTQREGNLESVEERITAFVKSLLPNSQLDYGDDPYFVFRVQQIDTKLSHLFSVMDDQRERHKFGLARQDGFTINWSVNHASLEDLFLKVVKPSLLERSGQ</sequence>
<evidence type="ECO:0000313" key="13">
    <source>
        <dbReference type="Proteomes" id="UP001431209"/>
    </source>
</evidence>
<dbReference type="InterPro" id="IPR013525">
    <property type="entry name" value="ABC2_TM"/>
</dbReference>
<feature type="transmembrane region" description="Helical" evidence="10">
    <location>
        <begin position="341"/>
        <end position="364"/>
    </location>
</feature>
<keyword evidence="9 10" id="KW-0472">Membrane</keyword>
<dbReference type="InterPro" id="IPR003439">
    <property type="entry name" value="ABC_transporter-like_ATP-bd"/>
</dbReference>
<dbReference type="GO" id="GO:0140359">
    <property type="term" value="F:ABC-type transporter activity"/>
    <property type="evidence" value="ECO:0007669"/>
    <property type="project" value="InterPro"/>
</dbReference>
<dbReference type="GO" id="GO:0005319">
    <property type="term" value="F:lipid transporter activity"/>
    <property type="evidence" value="ECO:0007669"/>
    <property type="project" value="TreeGrafter"/>
</dbReference>
<dbReference type="PANTHER" id="PTHR19229">
    <property type="entry name" value="ATP-BINDING CASSETTE TRANSPORTER SUBFAMILY A ABCA"/>
    <property type="match status" value="1"/>
</dbReference>
<dbReference type="PROSITE" id="PS00211">
    <property type="entry name" value="ABC_TRANSPORTER_1"/>
    <property type="match status" value="1"/>
</dbReference>
<evidence type="ECO:0000256" key="6">
    <source>
        <dbReference type="ARBA" id="ARBA00022741"/>
    </source>
</evidence>
<dbReference type="GO" id="GO:0016887">
    <property type="term" value="F:ATP hydrolysis activity"/>
    <property type="evidence" value="ECO:0007669"/>
    <property type="project" value="InterPro"/>
</dbReference>
<dbReference type="InterPro" id="IPR003593">
    <property type="entry name" value="AAA+_ATPase"/>
</dbReference>
<feature type="transmembrane region" description="Helical" evidence="10">
    <location>
        <begin position="485"/>
        <end position="507"/>
    </location>
</feature>
<keyword evidence="8 10" id="KW-1133">Transmembrane helix</keyword>
<evidence type="ECO:0000259" key="11">
    <source>
        <dbReference type="PROSITE" id="PS50893"/>
    </source>
</evidence>
<dbReference type="CDD" id="cd03263">
    <property type="entry name" value="ABC_subfamily_A"/>
    <property type="match status" value="1"/>
</dbReference>
<evidence type="ECO:0000256" key="5">
    <source>
        <dbReference type="ARBA" id="ARBA00022737"/>
    </source>
</evidence>
<evidence type="ECO:0000256" key="10">
    <source>
        <dbReference type="SAM" id="Phobius"/>
    </source>
</evidence>
<proteinExistence type="inferred from homology"/>
<dbReference type="SUPFAM" id="SSF52540">
    <property type="entry name" value="P-loop containing nucleoside triphosphate hydrolases"/>
    <property type="match status" value="1"/>
</dbReference>
<comment type="similarity">
    <text evidence="2">Belongs to the ABC transporter superfamily. ABCA family.</text>
</comment>
<keyword evidence="6" id="KW-0547">Nucleotide-binding</keyword>
<evidence type="ECO:0000256" key="1">
    <source>
        <dbReference type="ARBA" id="ARBA00004141"/>
    </source>
</evidence>
<evidence type="ECO:0000256" key="4">
    <source>
        <dbReference type="ARBA" id="ARBA00022692"/>
    </source>
</evidence>
<dbReference type="GO" id="GO:0005524">
    <property type="term" value="F:ATP binding"/>
    <property type="evidence" value="ECO:0007669"/>
    <property type="project" value="UniProtKB-KW"/>
</dbReference>
<dbReference type="Gene3D" id="3.40.50.300">
    <property type="entry name" value="P-loop containing nucleotide triphosphate hydrolases"/>
    <property type="match status" value="1"/>
</dbReference>
<dbReference type="Pfam" id="PF12698">
    <property type="entry name" value="ABC2_membrane_3"/>
    <property type="match status" value="1"/>
</dbReference>
<dbReference type="PANTHER" id="PTHR19229:SF36">
    <property type="entry name" value="ATP-BINDING CASSETTE SUB-FAMILY A MEMBER 2"/>
    <property type="match status" value="1"/>
</dbReference>
<organism evidence="12 13">
    <name type="scientific">Acrasis kona</name>
    <dbReference type="NCBI Taxonomy" id="1008807"/>
    <lineage>
        <taxon>Eukaryota</taxon>
        <taxon>Discoba</taxon>
        <taxon>Heterolobosea</taxon>
        <taxon>Tetramitia</taxon>
        <taxon>Eutetramitia</taxon>
        <taxon>Acrasidae</taxon>
        <taxon>Acrasis</taxon>
    </lineage>
</organism>
<feature type="transmembrane region" description="Helical" evidence="10">
    <location>
        <begin position="427"/>
        <end position="445"/>
    </location>
</feature>
<keyword evidence="7" id="KW-0067">ATP-binding</keyword>
<dbReference type="InterPro" id="IPR026082">
    <property type="entry name" value="ABCA"/>
</dbReference>
<evidence type="ECO:0000313" key="12">
    <source>
        <dbReference type="EMBL" id="KAL0491354.1"/>
    </source>
</evidence>
<feature type="transmembrane region" description="Helical" evidence="10">
    <location>
        <begin position="457"/>
        <end position="478"/>
    </location>
</feature>
<dbReference type="Proteomes" id="UP001431209">
    <property type="component" value="Unassembled WGS sequence"/>
</dbReference>
<name>A0AAW2ZRH3_9EUKA</name>